<dbReference type="OrthoDB" id="9806939at2"/>
<feature type="chain" id="PRO_5011491833" evidence="3">
    <location>
        <begin position="21"/>
        <end position="345"/>
    </location>
</feature>
<dbReference type="PANTHER" id="PTHR30469:SF15">
    <property type="entry name" value="HLYD FAMILY OF SECRETION PROTEINS"/>
    <property type="match status" value="1"/>
</dbReference>
<dbReference type="Proteomes" id="UP000199233">
    <property type="component" value="Unassembled WGS sequence"/>
</dbReference>
<sequence length="345" mass="36785">MRLKPLPVFLCLAASLALSACRHPDAEEAKPLPRAVQVAPVETGPALAPVVASGVLAARDEARLAFKIGGVIAKIHVRAGERVKKDQLLAEIEATEADAGLAQAQAARDKAQRDLKRGQRLYRDNVVTREQVEDLGTAAKIAQAQFDAARYNHGYAQILAPADGVVLRRLAEERELVAAGQPVLVSSRTQSGYVLRLGLPDRDIVKLKLGDPAQVQFDAFPQQRFTATIAELGGSADPRSGTFPVELAIEAGEQTLPSGLIGRASIESRSEARRSYVPLTALVSGDGRQAQLFVLDGTRARQQTVNVAFLNGERVALQDALPAGTRVITDGAAFLADGETVRVVQ</sequence>
<accession>A0A1H9CND0</accession>
<feature type="domain" description="CusB-like beta-barrel" evidence="5">
    <location>
        <begin position="199"/>
        <end position="268"/>
    </location>
</feature>
<dbReference type="Gene3D" id="2.40.420.20">
    <property type="match status" value="1"/>
</dbReference>
<evidence type="ECO:0000313" key="6">
    <source>
        <dbReference type="EMBL" id="SEQ02591.1"/>
    </source>
</evidence>
<evidence type="ECO:0000256" key="3">
    <source>
        <dbReference type="SAM" id="SignalP"/>
    </source>
</evidence>
<protein>
    <submittedName>
        <fullName evidence="6">RND family efflux transporter, MFP subunit</fullName>
    </submittedName>
</protein>
<dbReference type="InterPro" id="IPR058792">
    <property type="entry name" value="Beta-barrel_RND_2"/>
</dbReference>
<dbReference type="AlphaFoldDB" id="A0A1H9CND0"/>
<reference evidence="6 7" key="1">
    <citation type="submission" date="2016-10" db="EMBL/GenBank/DDBJ databases">
        <authorList>
            <person name="de Groot N.N."/>
        </authorList>
    </citation>
    <scope>NUCLEOTIDE SEQUENCE [LARGE SCALE GENOMIC DNA]</scope>
    <source>
        <strain evidence="6 7">DSM 25927</strain>
    </source>
</reference>
<dbReference type="Pfam" id="PF25954">
    <property type="entry name" value="Beta-barrel_RND_2"/>
    <property type="match status" value="1"/>
</dbReference>
<dbReference type="Gene3D" id="2.40.50.100">
    <property type="match status" value="1"/>
</dbReference>
<keyword evidence="2" id="KW-0175">Coiled coil</keyword>
<dbReference type="STRING" id="489703.SAMN04488038_103114"/>
<dbReference type="PROSITE" id="PS51257">
    <property type="entry name" value="PROKAR_LIPOPROTEIN"/>
    <property type="match status" value="1"/>
</dbReference>
<gene>
    <name evidence="6" type="ORF">SAMN04488038_103114</name>
</gene>
<evidence type="ECO:0000313" key="7">
    <source>
        <dbReference type="Proteomes" id="UP000199233"/>
    </source>
</evidence>
<feature type="domain" description="Multidrug resistance protein MdtA-like barrel-sandwich hybrid" evidence="4">
    <location>
        <begin position="67"/>
        <end position="182"/>
    </location>
</feature>
<evidence type="ECO:0000256" key="1">
    <source>
        <dbReference type="ARBA" id="ARBA00009477"/>
    </source>
</evidence>
<organism evidence="6 7">
    <name type="scientific">Solimonas aquatica</name>
    <dbReference type="NCBI Taxonomy" id="489703"/>
    <lineage>
        <taxon>Bacteria</taxon>
        <taxon>Pseudomonadati</taxon>
        <taxon>Pseudomonadota</taxon>
        <taxon>Gammaproteobacteria</taxon>
        <taxon>Nevskiales</taxon>
        <taxon>Nevskiaceae</taxon>
        <taxon>Solimonas</taxon>
    </lineage>
</organism>
<dbReference type="InterPro" id="IPR058625">
    <property type="entry name" value="MdtA-like_BSH"/>
</dbReference>
<evidence type="ECO:0000259" key="4">
    <source>
        <dbReference type="Pfam" id="PF25917"/>
    </source>
</evidence>
<feature type="coiled-coil region" evidence="2">
    <location>
        <begin position="85"/>
        <end position="121"/>
    </location>
</feature>
<dbReference type="EMBL" id="FOFS01000003">
    <property type="protein sequence ID" value="SEQ02591.1"/>
    <property type="molecule type" value="Genomic_DNA"/>
</dbReference>
<evidence type="ECO:0000256" key="2">
    <source>
        <dbReference type="SAM" id="Coils"/>
    </source>
</evidence>
<dbReference type="RefSeq" id="WP_093282745.1">
    <property type="nucleotide sequence ID" value="NZ_FOFS01000003.1"/>
</dbReference>
<keyword evidence="3" id="KW-0732">Signal</keyword>
<proteinExistence type="inferred from homology"/>
<dbReference type="SUPFAM" id="SSF111369">
    <property type="entry name" value="HlyD-like secretion proteins"/>
    <property type="match status" value="1"/>
</dbReference>
<keyword evidence="7" id="KW-1185">Reference proteome</keyword>
<dbReference type="NCBIfam" id="TIGR01730">
    <property type="entry name" value="RND_mfp"/>
    <property type="match status" value="1"/>
</dbReference>
<dbReference type="InterPro" id="IPR006143">
    <property type="entry name" value="RND_pump_MFP"/>
</dbReference>
<dbReference type="GO" id="GO:1990281">
    <property type="term" value="C:efflux pump complex"/>
    <property type="evidence" value="ECO:0007669"/>
    <property type="project" value="TreeGrafter"/>
</dbReference>
<dbReference type="GO" id="GO:0015562">
    <property type="term" value="F:efflux transmembrane transporter activity"/>
    <property type="evidence" value="ECO:0007669"/>
    <property type="project" value="TreeGrafter"/>
</dbReference>
<evidence type="ECO:0000259" key="5">
    <source>
        <dbReference type="Pfam" id="PF25954"/>
    </source>
</evidence>
<dbReference type="Gene3D" id="1.10.287.470">
    <property type="entry name" value="Helix hairpin bin"/>
    <property type="match status" value="1"/>
</dbReference>
<comment type="similarity">
    <text evidence="1">Belongs to the membrane fusion protein (MFP) (TC 8.A.1) family.</text>
</comment>
<feature type="signal peptide" evidence="3">
    <location>
        <begin position="1"/>
        <end position="20"/>
    </location>
</feature>
<dbReference type="Pfam" id="PF25917">
    <property type="entry name" value="BSH_RND"/>
    <property type="match status" value="1"/>
</dbReference>
<name>A0A1H9CND0_9GAMM</name>
<dbReference type="Gene3D" id="2.40.30.170">
    <property type="match status" value="1"/>
</dbReference>
<dbReference type="PANTHER" id="PTHR30469">
    <property type="entry name" value="MULTIDRUG RESISTANCE PROTEIN MDTA"/>
    <property type="match status" value="1"/>
</dbReference>